<dbReference type="EMBL" id="LNYS01000024">
    <property type="protein sequence ID" value="KTD46076.1"/>
    <property type="molecule type" value="Genomic_DNA"/>
</dbReference>
<dbReference type="OrthoDB" id="5518417at2"/>
<evidence type="ECO:0000313" key="1">
    <source>
        <dbReference type="EMBL" id="KTD46076.1"/>
    </source>
</evidence>
<dbReference type="RefSeq" id="WP_058508638.1">
    <property type="nucleotide sequence ID" value="NZ_CAAAIK010000038.1"/>
</dbReference>
<evidence type="ECO:0000313" key="2">
    <source>
        <dbReference type="Proteomes" id="UP000054618"/>
    </source>
</evidence>
<protein>
    <recommendedName>
        <fullName evidence="3">HNH endonuclease</fullName>
    </recommendedName>
</protein>
<organism evidence="1 2">
    <name type="scientific">Legionella quinlivanii</name>
    <dbReference type="NCBI Taxonomy" id="45073"/>
    <lineage>
        <taxon>Bacteria</taxon>
        <taxon>Pseudomonadati</taxon>
        <taxon>Pseudomonadota</taxon>
        <taxon>Gammaproteobacteria</taxon>
        <taxon>Legionellales</taxon>
        <taxon>Legionellaceae</taxon>
        <taxon>Legionella</taxon>
    </lineage>
</organism>
<evidence type="ECO:0008006" key="3">
    <source>
        <dbReference type="Google" id="ProtNLM"/>
    </source>
</evidence>
<proteinExistence type="predicted"/>
<accession>A0A0W0XNB6</accession>
<sequence length="264" mass="31113">MQPSICKLCESKFKLHESHIIPRFIYKWLKKTSKTGHLRIMNKINHRIQDGYKKLWLCQNCETLFGKWEKYFAEQIFIPVIKNNSAQFLYNENLIKFAVSICWRVLLFFKEENLLKPSISSLTNSTLNNWSNFIQNNIANPGCNEVHLYNLVGYPNDSTNISIYLSRTIDFDVIFFGNDIFVYIKLPFFIITGYLNLESKSELRESRIKLSYGNYPKKINFPGDLWRYINNKALYTEQCLNNLSDEQQSKILQSLRKISLSISN</sequence>
<comment type="caution">
    <text evidence="1">The sequence shown here is derived from an EMBL/GenBank/DDBJ whole genome shotgun (WGS) entry which is preliminary data.</text>
</comment>
<gene>
    <name evidence="1" type="ORF">Lqui_2566</name>
</gene>
<dbReference type="STRING" id="45073.Lqui_2566"/>
<keyword evidence="2" id="KW-1185">Reference proteome</keyword>
<reference evidence="1 2" key="1">
    <citation type="submission" date="2015-11" db="EMBL/GenBank/DDBJ databases">
        <title>Genomic analysis of 38 Legionella species identifies large and diverse effector repertoires.</title>
        <authorList>
            <person name="Burstein D."/>
            <person name="Amaro F."/>
            <person name="Zusman T."/>
            <person name="Lifshitz Z."/>
            <person name="Cohen O."/>
            <person name="Gilbert J.A."/>
            <person name="Pupko T."/>
            <person name="Shuman H.A."/>
            <person name="Segal G."/>
        </authorList>
    </citation>
    <scope>NUCLEOTIDE SEQUENCE [LARGE SCALE GENOMIC DNA]</scope>
    <source>
        <strain evidence="1 2">CDC#1442-AUS-E</strain>
    </source>
</reference>
<dbReference type="Proteomes" id="UP000054618">
    <property type="component" value="Unassembled WGS sequence"/>
</dbReference>
<dbReference type="AlphaFoldDB" id="A0A0W0XNB6"/>
<name>A0A0W0XNB6_9GAMM</name>
<dbReference type="PATRIC" id="fig|45073.5.peg.2727"/>